<sequence>MKFTKENFLWGGACSASQVEGAYNKDGKTLTTAELMDYDPNLDRKKLRHKSISRDELHFIMSDKKGYYPKRQGNDFYNRYKEDIRLLAESGMNIFRLSIAWARIFPNGDENEPNQKGLDFYRNVIKECRKYNMEVMVTMTHFDFPIPTILKYGDWTNKKWIDLFLKYAEVLFNEFKDDVKFWLPFNEINFTSYFGWKTAGIFEDEYENPAERRTQALHNQFLAQAKTIELAKKIAPNIQVGCMLAILTAYPIDCNPENITAWYKDKQLGQDQYLDVMVKGEYPNFIKKYWKDKNINVQIDDNDMNIIKNNPISFISFSYYMSRVVSITSGEQTGGNLLGGVKNPYLKSNEWGWQIDPEGLKYTLNNIWDKYNVPLFISENGLGMIETQKNNEIINDEYRIDYMKNHFKAIQECIDDGVNVFGYTMWAPIDLVSAGTGEFSKRYGIVYVDYDDWGKGTGNRYPKESYKWFKKFMETKIIN</sequence>
<evidence type="ECO:0000256" key="2">
    <source>
        <dbReference type="ARBA" id="ARBA00022801"/>
    </source>
</evidence>
<evidence type="ECO:0000256" key="1">
    <source>
        <dbReference type="ARBA" id="ARBA00010838"/>
    </source>
</evidence>
<evidence type="ECO:0000313" key="7">
    <source>
        <dbReference type="Proteomes" id="UP000239216"/>
    </source>
</evidence>
<dbReference type="PANTHER" id="PTHR10353">
    <property type="entry name" value="GLYCOSYL HYDROLASE"/>
    <property type="match status" value="1"/>
</dbReference>
<reference evidence="6 7" key="1">
    <citation type="submission" date="2017-07" db="EMBL/GenBank/DDBJ databases">
        <title>Comparative genomic analysis of Mesoplasma florum.</title>
        <authorList>
            <person name="Baby V."/>
            <person name="Lachance J.-C."/>
            <person name="Gagnon J."/>
            <person name="Lucier J.-F."/>
            <person name="Matteau D."/>
            <person name="Knight T.F."/>
            <person name="Rodrigue S."/>
        </authorList>
    </citation>
    <scope>NUCLEOTIDE SEQUENCE [LARGE SCALE GENOMIC DNA]</scope>
    <source>
        <strain evidence="6 7">CnuA-2</strain>
    </source>
</reference>
<feature type="active site" description="Nucleophile" evidence="4">
    <location>
        <position position="379"/>
    </location>
</feature>
<evidence type="ECO:0000256" key="3">
    <source>
        <dbReference type="ARBA" id="ARBA00023295"/>
    </source>
</evidence>
<gene>
    <name evidence="6" type="ORF">CG003_02435</name>
</gene>
<dbReference type="Pfam" id="PF00232">
    <property type="entry name" value="Glyco_hydro_1"/>
    <property type="match status" value="1"/>
</dbReference>
<dbReference type="PROSITE" id="PS00572">
    <property type="entry name" value="GLYCOSYL_HYDROL_F1_1"/>
    <property type="match status" value="1"/>
</dbReference>
<evidence type="ECO:0000256" key="4">
    <source>
        <dbReference type="PROSITE-ProRule" id="PRU10055"/>
    </source>
</evidence>
<dbReference type="InterPro" id="IPR018120">
    <property type="entry name" value="Glyco_hydro_1_AS"/>
</dbReference>
<dbReference type="Proteomes" id="UP000239216">
    <property type="component" value="Chromosome"/>
</dbReference>
<dbReference type="PRINTS" id="PR00131">
    <property type="entry name" value="GLHYDRLASE1"/>
</dbReference>
<keyword evidence="3" id="KW-0326">Glycosidase</keyword>
<accession>A0A2R3P7P3</accession>
<keyword evidence="2 6" id="KW-0378">Hydrolase</keyword>
<protein>
    <submittedName>
        <fullName evidence="6">Glycoside hydrolase family 1 protein</fullName>
    </submittedName>
</protein>
<dbReference type="GO" id="GO:0008422">
    <property type="term" value="F:beta-glucosidase activity"/>
    <property type="evidence" value="ECO:0007669"/>
    <property type="project" value="TreeGrafter"/>
</dbReference>
<dbReference type="SUPFAM" id="SSF51445">
    <property type="entry name" value="(Trans)glycosidases"/>
    <property type="match status" value="1"/>
</dbReference>
<comment type="similarity">
    <text evidence="1 5">Belongs to the glycosyl hydrolase 1 family.</text>
</comment>
<dbReference type="RefSeq" id="WP_029511645.1">
    <property type="nucleotide sequence ID" value="NZ_CP022513.1"/>
</dbReference>
<dbReference type="FunFam" id="3.20.20.80:FF:000004">
    <property type="entry name" value="Beta-glucosidase 6-phospho-beta-glucosidase"/>
    <property type="match status" value="1"/>
</dbReference>
<evidence type="ECO:0000313" key="6">
    <source>
        <dbReference type="EMBL" id="AVN64507.1"/>
    </source>
</evidence>
<dbReference type="GO" id="GO:0005829">
    <property type="term" value="C:cytosol"/>
    <property type="evidence" value="ECO:0007669"/>
    <property type="project" value="TreeGrafter"/>
</dbReference>
<dbReference type="InterPro" id="IPR001360">
    <property type="entry name" value="Glyco_hydro_1"/>
</dbReference>
<name>A0A2R3P7P3_MESFO</name>
<dbReference type="PANTHER" id="PTHR10353:SF122">
    <property type="entry name" value="6-PHOSPHO-BETA-GLUCOSIDASE ASCB-RELATED"/>
    <property type="match status" value="1"/>
</dbReference>
<evidence type="ECO:0000256" key="5">
    <source>
        <dbReference type="RuleBase" id="RU003690"/>
    </source>
</evidence>
<dbReference type="Gene3D" id="3.20.20.80">
    <property type="entry name" value="Glycosidases"/>
    <property type="match status" value="1"/>
</dbReference>
<proteinExistence type="inferred from homology"/>
<dbReference type="InterPro" id="IPR017853">
    <property type="entry name" value="GH"/>
</dbReference>
<dbReference type="EMBL" id="CP022513">
    <property type="protein sequence ID" value="AVN64507.1"/>
    <property type="molecule type" value="Genomic_DNA"/>
</dbReference>
<organism evidence="6 7">
    <name type="scientific">Mesoplasma florum</name>
    <name type="common">Acholeplasma florum</name>
    <dbReference type="NCBI Taxonomy" id="2151"/>
    <lineage>
        <taxon>Bacteria</taxon>
        <taxon>Bacillati</taxon>
        <taxon>Mycoplasmatota</taxon>
        <taxon>Mollicutes</taxon>
        <taxon>Entomoplasmatales</taxon>
        <taxon>Entomoplasmataceae</taxon>
        <taxon>Mesoplasma</taxon>
    </lineage>
</organism>
<dbReference type="AlphaFoldDB" id="A0A2R3P7P3"/>
<dbReference type="GO" id="GO:0016052">
    <property type="term" value="P:carbohydrate catabolic process"/>
    <property type="evidence" value="ECO:0007669"/>
    <property type="project" value="TreeGrafter"/>
</dbReference>